<keyword evidence="1" id="KW-0732">Signal</keyword>
<dbReference type="PROSITE" id="PS51257">
    <property type="entry name" value="PROKAR_LIPOPROTEIN"/>
    <property type="match status" value="1"/>
</dbReference>
<dbReference type="Proteomes" id="UP000318353">
    <property type="component" value="Unassembled WGS sequence"/>
</dbReference>
<gene>
    <name evidence="3" type="ORF">EUX50_01020</name>
    <name evidence="2" type="ORF">EUX54_08340</name>
</gene>
<dbReference type="EMBL" id="SDPH01000001">
    <property type="protein sequence ID" value="TPH07823.1"/>
    <property type="molecule type" value="Genomic_DNA"/>
</dbReference>
<protein>
    <recommendedName>
        <fullName evidence="6">ATPases of ABC transporters with duplicated ATPase domains-containing protein</fullName>
    </recommendedName>
</protein>
<keyword evidence="4" id="KW-1185">Reference proteome</keyword>
<feature type="signal peptide" evidence="1">
    <location>
        <begin position="1"/>
        <end position="19"/>
    </location>
</feature>
<evidence type="ECO:0000313" key="5">
    <source>
        <dbReference type="Proteomes" id="UP000318695"/>
    </source>
</evidence>
<evidence type="ECO:0000313" key="3">
    <source>
        <dbReference type="EMBL" id="TPH07823.1"/>
    </source>
</evidence>
<dbReference type="RefSeq" id="WP_139989041.1">
    <property type="nucleotide sequence ID" value="NZ_SDPH01000001.1"/>
</dbReference>
<sequence>MNKIFIILTALLLSGCATKLTQLNVPTQIEHNGKNYVLAGSQDLDTIARYVYVAKPDTLENWQSQIEVLFDRNHPPRSITSRIALRERIYRNTGVKHFHFDIVPDKSPNATELEGYVVYLPTKENPSWQVNMMRGRDLPQCGFVQFQYAQKVQQPYLSARFSDEKVRKYIQKYIVEKEIKHLQDLEWLWDCKH</sequence>
<accession>A0A502KDY7</accession>
<feature type="chain" id="PRO_5030107535" description="ATPases of ABC transporters with duplicated ATPase domains-containing protein" evidence="1">
    <location>
        <begin position="20"/>
        <end position="193"/>
    </location>
</feature>
<proteinExistence type="predicted"/>
<dbReference type="Proteomes" id="UP000318695">
    <property type="component" value="Unassembled WGS sequence"/>
</dbReference>
<reference evidence="4 5" key="1">
    <citation type="submission" date="2019-01" db="EMBL/GenBank/DDBJ databases">
        <title>Comparative genomic analysis identifies haemin-independent Haemophilus haemolyticus: a formal re-classification of Haemophilus intermedius.</title>
        <authorList>
            <person name="Harris T.M."/>
            <person name="Price E.P."/>
            <person name="Sarovich D.S."/>
            <person name="Norskov-Lauritsen N."/>
            <person name="Beissbarth J."/>
            <person name="Chang A.B."/>
            <person name="Smith-Vaughan H.C."/>
        </authorList>
    </citation>
    <scope>NUCLEOTIDE SEQUENCE [LARGE SCALE GENOMIC DNA]</scope>
    <source>
        <strain evidence="3 4">CCUG 15949</strain>
        <strain evidence="2 5">CCUG 30218</strain>
    </source>
</reference>
<dbReference type="EMBL" id="SDPI01000056">
    <property type="protein sequence ID" value="TPG97249.1"/>
    <property type="molecule type" value="Genomic_DNA"/>
</dbReference>
<comment type="caution">
    <text evidence="2">The sequence shown here is derived from an EMBL/GenBank/DDBJ whole genome shotgun (WGS) entry which is preliminary data.</text>
</comment>
<evidence type="ECO:0008006" key="6">
    <source>
        <dbReference type="Google" id="ProtNLM"/>
    </source>
</evidence>
<organism evidence="2 5">
    <name type="scientific">Haemophilus haemolyticus</name>
    <dbReference type="NCBI Taxonomy" id="726"/>
    <lineage>
        <taxon>Bacteria</taxon>
        <taxon>Pseudomonadati</taxon>
        <taxon>Pseudomonadota</taxon>
        <taxon>Gammaproteobacteria</taxon>
        <taxon>Pasteurellales</taxon>
        <taxon>Pasteurellaceae</taxon>
        <taxon>Haemophilus</taxon>
    </lineage>
</organism>
<evidence type="ECO:0000256" key="1">
    <source>
        <dbReference type="SAM" id="SignalP"/>
    </source>
</evidence>
<dbReference type="AlphaFoldDB" id="A0A502KDY7"/>
<evidence type="ECO:0000313" key="2">
    <source>
        <dbReference type="EMBL" id="TPG97249.1"/>
    </source>
</evidence>
<evidence type="ECO:0000313" key="4">
    <source>
        <dbReference type="Proteomes" id="UP000318353"/>
    </source>
</evidence>
<name>A0A502KDY7_HAEHA</name>